<protein>
    <submittedName>
        <fullName evidence="2">Putative secreted protein</fullName>
    </submittedName>
</protein>
<sequence>MWSPRTWLFYVFAKLSFMYTTISTTSMCQKTNTSRTDTNKYTAQSIAIRKISTYRYCKKYDGMLKVTQFCNQRTYNTLTLDVMAKCLWQLVKQNGE</sequence>
<evidence type="ECO:0000256" key="1">
    <source>
        <dbReference type="SAM" id="SignalP"/>
    </source>
</evidence>
<name>A0A6G5A103_RHIMP</name>
<dbReference type="AlphaFoldDB" id="A0A6G5A103"/>
<proteinExistence type="predicted"/>
<accession>A0A6G5A103</accession>
<keyword evidence="1" id="KW-0732">Signal</keyword>
<feature type="chain" id="PRO_5026172551" evidence="1">
    <location>
        <begin position="24"/>
        <end position="96"/>
    </location>
</feature>
<reference evidence="2" key="1">
    <citation type="submission" date="2020-03" db="EMBL/GenBank/DDBJ databases">
        <title>A transcriptome and proteome of the tick Rhipicephalus microplus shaped by the genetic composition of its hosts and developmental stage.</title>
        <authorList>
            <person name="Garcia G.R."/>
            <person name="Ribeiro J.M.C."/>
            <person name="Maruyama S.R."/>
            <person name="Gardinasse L.G."/>
            <person name="Nelson K."/>
            <person name="Ferreira B.R."/>
            <person name="Andrade T.G."/>
            <person name="Santos I.K.F.M."/>
        </authorList>
    </citation>
    <scope>NUCLEOTIDE SEQUENCE</scope>
    <source>
        <strain evidence="2">NSGR</strain>
        <tissue evidence="2">Salivary glands</tissue>
    </source>
</reference>
<dbReference type="EMBL" id="GIKN01002432">
    <property type="protein sequence ID" value="NIE44705.1"/>
    <property type="molecule type" value="Transcribed_RNA"/>
</dbReference>
<organism evidence="2">
    <name type="scientific">Rhipicephalus microplus</name>
    <name type="common">Cattle tick</name>
    <name type="synonym">Boophilus microplus</name>
    <dbReference type="NCBI Taxonomy" id="6941"/>
    <lineage>
        <taxon>Eukaryota</taxon>
        <taxon>Metazoa</taxon>
        <taxon>Ecdysozoa</taxon>
        <taxon>Arthropoda</taxon>
        <taxon>Chelicerata</taxon>
        <taxon>Arachnida</taxon>
        <taxon>Acari</taxon>
        <taxon>Parasitiformes</taxon>
        <taxon>Ixodida</taxon>
        <taxon>Ixodoidea</taxon>
        <taxon>Ixodidae</taxon>
        <taxon>Rhipicephalinae</taxon>
        <taxon>Rhipicephalus</taxon>
        <taxon>Boophilus</taxon>
    </lineage>
</organism>
<evidence type="ECO:0000313" key="2">
    <source>
        <dbReference type="EMBL" id="NIE44705.1"/>
    </source>
</evidence>
<feature type="signal peptide" evidence="1">
    <location>
        <begin position="1"/>
        <end position="23"/>
    </location>
</feature>